<sequence>MPIFGAVAAIAAAFSTGANNLPSPFSTPIGSGSLTLLKAFEAAFASCGSFVNDLFSDVRIKTLPVQLYFTSKEIENQPTEGFLMWSMVVVVETAGLLCLFFMFQVIPSTSAVHSRVTVVAVALAAMTGALLSLGLVIPLAMKKVNAAKIYKTVKRNMSKSINQKSTESQEQTCISTKSSDDGAQSEEALKDFLQMRVLGTVYEEEDERSWA</sequence>
<feature type="transmembrane region" description="Helical" evidence="2">
    <location>
        <begin position="82"/>
        <end position="106"/>
    </location>
</feature>
<organism evidence="3 4">
    <name type="scientific">Malus baccata</name>
    <name type="common">Siberian crab apple</name>
    <name type="synonym">Pyrus baccata</name>
    <dbReference type="NCBI Taxonomy" id="106549"/>
    <lineage>
        <taxon>Eukaryota</taxon>
        <taxon>Viridiplantae</taxon>
        <taxon>Streptophyta</taxon>
        <taxon>Embryophyta</taxon>
        <taxon>Tracheophyta</taxon>
        <taxon>Spermatophyta</taxon>
        <taxon>Magnoliopsida</taxon>
        <taxon>eudicotyledons</taxon>
        <taxon>Gunneridae</taxon>
        <taxon>Pentapetalae</taxon>
        <taxon>rosids</taxon>
        <taxon>fabids</taxon>
        <taxon>Rosales</taxon>
        <taxon>Rosaceae</taxon>
        <taxon>Amygdaloideae</taxon>
        <taxon>Maleae</taxon>
        <taxon>Malus</taxon>
    </lineage>
</organism>
<comment type="caution">
    <text evidence="3">The sequence shown here is derived from an EMBL/GenBank/DDBJ whole genome shotgun (WGS) entry which is preliminary data.</text>
</comment>
<dbReference type="Proteomes" id="UP000315295">
    <property type="component" value="Unassembled WGS sequence"/>
</dbReference>
<dbReference type="EMBL" id="VIEB01000728">
    <property type="protein sequence ID" value="TQD82285.1"/>
    <property type="molecule type" value="Genomic_DNA"/>
</dbReference>
<accession>A0A540L728</accession>
<dbReference type="STRING" id="106549.A0A540L728"/>
<feature type="transmembrane region" description="Helical" evidence="2">
    <location>
        <begin position="118"/>
        <end position="141"/>
    </location>
</feature>
<evidence type="ECO:0000256" key="2">
    <source>
        <dbReference type="SAM" id="Phobius"/>
    </source>
</evidence>
<evidence type="ECO:0000256" key="1">
    <source>
        <dbReference type="SAM" id="MobiDB-lite"/>
    </source>
</evidence>
<keyword evidence="4" id="KW-1185">Reference proteome</keyword>
<feature type="compositionally biased region" description="Polar residues" evidence="1">
    <location>
        <begin position="160"/>
        <end position="177"/>
    </location>
</feature>
<evidence type="ECO:0000313" key="3">
    <source>
        <dbReference type="EMBL" id="TQD82285.1"/>
    </source>
</evidence>
<proteinExistence type="predicted"/>
<keyword evidence="2" id="KW-0472">Membrane</keyword>
<feature type="region of interest" description="Disordered" evidence="1">
    <location>
        <begin position="160"/>
        <end position="184"/>
    </location>
</feature>
<dbReference type="AlphaFoldDB" id="A0A540L728"/>
<evidence type="ECO:0000313" key="4">
    <source>
        <dbReference type="Proteomes" id="UP000315295"/>
    </source>
</evidence>
<protein>
    <submittedName>
        <fullName evidence="3">Uncharacterized protein</fullName>
    </submittedName>
</protein>
<reference evidence="3 4" key="1">
    <citation type="journal article" date="2019" name="G3 (Bethesda)">
        <title>Sequencing of a Wild Apple (Malus baccata) Genome Unravels the Differences Between Cultivated and Wild Apple Species Regarding Disease Resistance and Cold Tolerance.</title>
        <authorList>
            <person name="Chen X."/>
        </authorList>
    </citation>
    <scope>NUCLEOTIDE SEQUENCE [LARGE SCALE GENOMIC DNA]</scope>
    <source>
        <strain evidence="4">cv. Shandingzi</strain>
        <tissue evidence="3">Leaves</tissue>
    </source>
</reference>
<gene>
    <name evidence="3" type="ORF">C1H46_032129</name>
</gene>
<keyword evidence="2" id="KW-0812">Transmembrane</keyword>
<name>A0A540L728_MALBA</name>
<keyword evidence="2" id="KW-1133">Transmembrane helix</keyword>